<organism evidence="2">
    <name type="scientific">viral metagenome</name>
    <dbReference type="NCBI Taxonomy" id="1070528"/>
    <lineage>
        <taxon>unclassified sequences</taxon>
        <taxon>metagenomes</taxon>
        <taxon>organismal metagenomes</taxon>
    </lineage>
</organism>
<protein>
    <submittedName>
        <fullName evidence="2">Uncharacterized protein</fullName>
    </submittedName>
</protein>
<dbReference type="AlphaFoldDB" id="A0A6C0D5F5"/>
<accession>A0A6C0D5F5</accession>
<sequence length="527" mass="60699">MNNKKSKRLLSKKHKRNKKIRNTRKNYKREGGGKGDVLKEAAKQFIKAATTVKVPVIKKEIYKAIAAPIERNANYLDSKTNMGQGKNVTKDFFNGVVDKALKQKNKENDNMSLKVDVERELKKIAEKEEKVKFSEIASVGWFNPTNALISKINEKQKNAQCLLKLKNKEIKDDTIIFENHTEIFHCFYFLSEAARNEYGIQKNTESISSEEFKEIQSKITKNEELLRKESTFTYNLLKNIDISPEEIFKAYCTKWNKNICKDGDTPMIFLGRTLFHYVFPSMHDYFFDSNNTSNNINPPVTSSVIQSKSNESNKSSESSESLMAYISNKMASISKRLPYTYVVGYNRQINAFAAIRTIYGAIFGFDENWLHYILGILDPFVINIFNDIKKSDNNELDFITLLVSAMSGKTEDEIEEFCKTRPNIRKLKDKLNEFFKNNASSFSGEYTTTHFIGLSEKLKETIKTEVAEQILIIAKGLKEHFEKELLHFIINAEDLGNMAFEDSLTKKTDIDELYEKARIIIKITPEV</sequence>
<proteinExistence type="predicted"/>
<evidence type="ECO:0000313" key="2">
    <source>
        <dbReference type="EMBL" id="QHT11781.1"/>
    </source>
</evidence>
<feature type="region of interest" description="Disordered" evidence="1">
    <location>
        <begin position="1"/>
        <end position="34"/>
    </location>
</feature>
<feature type="compositionally biased region" description="Basic residues" evidence="1">
    <location>
        <begin position="1"/>
        <end position="27"/>
    </location>
</feature>
<dbReference type="EMBL" id="MN739538">
    <property type="protein sequence ID" value="QHT11781.1"/>
    <property type="molecule type" value="Genomic_DNA"/>
</dbReference>
<evidence type="ECO:0000256" key="1">
    <source>
        <dbReference type="SAM" id="MobiDB-lite"/>
    </source>
</evidence>
<reference evidence="2" key="1">
    <citation type="journal article" date="2020" name="Nature">
        <title>Giant virus diversity and host interactions through global metagenomics.</title>
        <authorList>
            <person name="Schulz F."/>
            <person name="Roux S."/>
            <person name="Paez-Espino D."/>
            <person name="Jungbluth S."/>
            <person name="Walsh D.A."/>
            <person name="Denef V.J."/>
            <person name="McMahon K.D."/>
            <person name="Konstantinidis K.T."/>
            <person name="Eloe-Fadrosh E.A."/>
            <person name="Kyrpides N.C."/>
            <person name="Woyke T."/>
        </authorList>
    </citation>
    <scope>NUCLEOTIDE SEQUENCE</scope>
    <source>
        <strain evidence="2">GVMAG-M-3300023174-124</strain>
    </source>
</reference>
<name>A0A6C0D5F5_9ZZZZ</name>